<reference evidence="2" key="1">
    <citation type="journal article" date="2021" name="PeerJ">
        <title>Extensive microbial diversity within the chicken gut microbiome revealed by metagenomics and culture.</title>
        <authorList>
            <person name="Gilroy R."/>
            <person name="Ravi A."/>
            <person name="Getino M."/>
            <person name="Pursley I."/>
            <person name="Horton D.L."/>
            <person name="Alikhan N.F."/>
            <person name="Baker D."/>
            <person name="Gharbi K."/>
            <person name="Hall N."/>
            <person name="Watson M."/>
            <person name="Adriaenssens E.M."/>
            <person name="Foster-Nyarko E."/>
            <person name="Jarju S."/>
            <person name="Secka A."/>
            <person name="Antonio M."/>
            <person name="Oren A."/>
            <person name="Chaudhuri R.R."/>
            <person name="La Ragione R."/>
            <person name="Hildebrand F."/>
            <person name="Pallen M.J."/>
        </authorList>
    </citation>
    <scope>NUCLEOTIDE SEQUENCE</scope>
    <source>
        <strain evidence="2">CHK180-15479</strain>
    </source>
</reference>
<evidence type="ECO:0000313" key="2">
    <source>
        <dbReference type="EMBL" id="HJC06138.1"/>
    </source>
</evidence>
<evidence type="ECO:0000256" key="1">
    <source>
        <dbReference type="SAM" id="MobiDB-lite"/>
    </source>
</evidence>
<protein>
    <submittedName>
        <fullName evidence="2">Uncharacterized protein</fullName>
    </submittedName>
</protein>
<accession>A0A9D2MZD9</accession>
<gene>
    <name evidence="2" type="ORF">H9704_08290</name>
</gene>
<dbReference type="AlphaFoldDB" id="A0A9D2MZD9"/>
<dbReference type="EMBL" id="DWWT01000035">
    <property type="protein sequence ID" value="HJC06138.1"/>
    <property type="molecule type" value="Genomic_DNA"/>
</dbReference>
<feature type="region of interest" description="Disordered" evidence="1">
    <location>
        <begin position="32"/>
        <end position="55"/>
    </location>
</feature>
<dbReference type="Proteomes" id="UP000823910">
    <property type="component" value="Unassembled WGS sequence"/>
</dbReference>
<reference evidence="2" key="2">
    <citation type="submission" date="2021-04" db="EMBL/GenBank/DDBJ databases">
        <authorList>
            <person name="Gilroy R."/>
        </authorList>
    </citation>
    <scope>NUCLEOTIDE SEQUENCE</scope>
    <source>
        <strain evidence="2">CHK180-15479</strain>
    </source>
</reference>
<proteinExistence type="predicted"/>
<sequence length="55" mass="5911">MEGRSDIFKRTVPAGIVRAAVRARTPFGQEQIASGGMYPEGEAVPENLHLGASQR</sequence>
<organism evidence="2 3">
    <name type="scientific">Candidatus Enterocloster excrementipullorum</name>
    <dbReference type="NCBI Taxonomy" id="2838559"/>
    <lineage>
        <taxon>Bacteria</taxon>
        <taxon>Bacillati</taxon>
        <taxon>Bacillota</taxon>
        <taxon>Clostridia</taxon>
        <taxon>Lachnospirales</taxon>
        <taxon>Lachnospiraceae</taxon>
        <taxon>Enterocloster</taxon>
    </lineage>
</organism>
<name>A0A9D2MZD9_9FIRM</name>
<comment type="caution">
    <text evidence="2">The sequence shown here is derived from an EMBL/GenBank/DDBJ whole genome shotgun (WGS) entry which is preliminary data.</text>
</comment>
<evidence type="ECO:0000313" key="3">
    <source>
        <dbReference type="Proteomes" id="UP000823910"/>
    </source>
</evidence>